<dbReference type="InterPro" id="IPR033432">
    <property type="entry name" value="GH94_catalytic"/>
</dbReference>
<keyword evidence="2 7" id="KW-0808">Transferase</keyword>
<name>A0A4S2DJA4_9CLOT</name>
<dbReference type="Gene3D" id="1.50.10.10">
    <property type="match status" value="1"/>
</dbReference>
<dbReference type="GO" id="GO:0005975">
    <property type="term" value="P:carbohydrate metabolic process"/>
    <property type="evidence" value="ECO:0007669"/>
    <property type="project" value="InterPro"/>
</dbReference>
<keyword evidence="3" id="KW-0812">Transmembrane</keyword>
<feature type="transmembrane region" description="Helical" evidence="3">
    <location>
        <begin position="906"/>
        <end position="926"/>
    </location>
</feature>
<dbReference type="SUPFAM" id="SSF74650">
    <property type="entry name" value="Galactose mutarotase-like"/>
    <property type="match status" value="2"/>
</dbReference>
<dbReference type="InterPro" id="IPR010383">
    <property type="entry name" value="Glyco_hydrolase_94_b-supersand"/>
</dbReference>
<dbReference type="Pfam" id="PF06165">
    <property type="entry name" value="GH94_b-supersand"/>
    <property type="match status" value="2"/>
</dbReference>
<evidence type="ECO:0000313" key="8">
    <source>
        <dbReference type="Proteomes" id="UP000306888"/>
    </source>
</evidence>
<protein>
    <submittedName>
        <fullName evidence="7">Glycosyl transferase</fullName>
    </submittedName>
</protein>
<dbReference type="RefSeq" id="WP_136006452.1">
    <property type="nucleotide sequence ID" value="NZ_SRYR01000003.1"/>
</dbReference>
<dbReference type="CDD" id="cd11753">
    <property type="entry name" value="GH94N_ChvB_NdvB_2_like"/>
    <property type="match status" value="1"/>
</dbReference>
<organism evidence="7 8">
    <name type="scientific">Clostridium sartagoforme</name>
    <dbReference type="NCBI Taxonomy" id="84031"/>
    <lineage>
        <taxon>Bacteria</taxon>
        <taxon>Bacillati</taxon>
        <taxon>Bacillota</taxon>
        <taxon>Clostridia</taxon>
        <taxon>Eubacteriales</taxon>
        <taxon>Clostridiaceae</taxon>
        <taxon>Clostridium</taxon>
    </lineage>
</organism>
<accession>A0A4S2DJA4</accession>
<gene>
    <name evidence="7" type="ORF">E5347_08640</name>
</gene>
<evidence type="ECO:0000256" key="1">
    <source>
        <dbReference type="ARBA" id="ARBA00022676"/>
    </source>
</evidence>
<dbReference type="CDD" id="cd11756">
    <property type="entry name" value="GH94N_ChvB_NdvB_1_like"/>
    <property type="match status" value="1"/>
</dbReference>
<dbReference type="Gene3D" id="1.50.10.140">
    <property type="match status" value="2"/>
</dbReference>
<evidence type="ECO:0000256" key="2">
    <source>
        <dbReference type="ARBA" id="ARBA00022679"/>
    </source>
</evidence>
<dbReference type="SMART" id="SM01068">
    <property type="entry name" value="CBM_X"/>
    <property type="match status" value="2"/>
</dbReference>
<feature type="transmembrane region" description="Helical" evidence="3">
    <location>
        <begin position="401"/>
        <end position="423"/>
    </location>
</feature>
<dbReference type="InterPro" id="IPR052047">
    <property type="entry name" value="GH94_Enzymes"/>
</dbReference>
<keyword evidence="1" id="KW-0328">Glycosyltransferase</keyword>
<feature type="domain" description="Glycosyl hydrolase 94 supersandwich" evidence="4">
    <location>
        <begin position="2109"/>
        <end position="2382"/>
    </location>
</feature>
<feature type="transmembrane region" description="Helical" evidence="3">
    <location>
        <begin position="429"/>
        <end position="454"/>
    </location>
</feature>
<dbReference type="GO" id="GO:0030246">
    <property type="term" value="F:carbohydrate binding"/>
    <property type="evidence" value="ECO:0007669"/>
    <property type="project" value="InterPro"/>
</dbReference>
<evidence type="ECO:0000313" key="7">
    <source>
        <dbReference type="EMBL" id="TGY42278.1"/>
    </source>
</evidence>
<proteinExistence type="predicted"/>
<feature type="domain" description="Glycosyl hydrolase 94 catalytic" evidence="6">
    <location>
        <begin position="2396"/>
        <end position="2820"/>
    </location>
</feature>
<dbReference type="Pfam" id="PF10091">
    <property type="entry name" value="Glycoamylase"/>
    <property type="match status" value="1"/>
</dbReference>
<sequence>MKDEAIRNGRRTVLIELNEAFKGILHNHKYLNKLVKQGEEVIPSAEWLLDNIYLIEKEYKTIKNNLPVNYFNNLPSIDLEDVKYPRIYLLAKEYIEINSNVITLEEAIKFINNQEEDFNIGELWAFPLMIRISLILNLANIVHKMVVLQKQRLGAKDLANLVIDYYEKNKIEALLNKLQEKYPLKNEPKFDNKLEDESNENSSTNLGYMGDDESLHDGMFSPEFIDRLFNILRDNSVEDERIYKFVLDRLRGKENSNFEKEIIKDHIKEGTIATSIGANINSLRVMDSINWKKFHAETSEVEKLLLQDPAGVYSNMDFETKDYYRHKLEELSRKTNVDEIEIAKTALELSSLYIENRDLYKRHIGYYIVDSGIYDVLKRCGLSNNKEINKNLKKNLSETSYILAIVMGTVLLDLLILLITYLVPLSFTTTQYILAFILMLIPSSEVVISLYNWFIAKVTEVSFIPKMDYSKGVPYEDKTIVVIPAILSNPKEAVTLLKRLEIYYLANRDKNIFFALLGDLYDSKNQEENGDKLINDEALNVVNELNLKYANEDNPRFYFLNRQRIYNPKDEIFMGYERKRGKLMEFMALIKGDKETSYNVISSDIENIKDIKYMITLDSDTFLPIGSAKKLISAMSHVLNRPKVEDGRVVRGYSIMQPKVSVSLEDKHKTYFSRLFAGDAGVDAYSTASSDTYQDLFSEGIFTGKGIIEINTFYNILKDEIKENKVLSHDLIEGVLTRCALLTDVEVVDSYPSSYLSSALRLHRWVRGDWQIASYIFSEKLSLISRWKILDNLRRSLLAPSLLIGFIVTLTVLKGAVQVSILLFLALILPLMFTVTDFVVTPKKKLMGTFKNLRQIILILSFIPYQAYLMIDAIVRTIYRLTISKKKLLQWRTAENVDSSVKDNYIWYYNRMWISGGFGIIVLLLSLTNSLEVIVTTIPIAILWILAPVIACKISREEIIEKEALDIDDGKFLSKISRRIWAYYEDFVNAENNYLAPDNYQEKPYKGVAHRTSPTNIGMGLISNLTAYDLGYLSIGEFIYRLEVILDGMKGLEKYKGHYLNWYNTKTKEALWPRYVSTVDSGNLLGYLWIIKEELLTLSKKPIIRDKEIHGLRDIFFILREDFNMDFYDSIPEEINLVDYREILNREYEGTKERLEKIEENNESEDRYWLEKLKEETERKIDFYDFIFNGVEKLVLDKLNEDKDFTLEDLIDRLEEISVSSGEEFKEILNKKISKLKEFNERITSLYLEISSIMEDMKFGFLFSKERGLFAIGYNVEEDSLGNSYYDLMASEARIASLLSIARGEVPKEHWYNLSRNMTKAFGEKTLVSWSGTMFEYFMPFQVLKAFDNTIWSLTYSSVVKAQKTYGGRKDTPWGISESAYYVFDINQNYQYKAFGVPGVGLKRGLEDELVISPYSSIMTIPYAIKDSVSNLKRIYDNKAYGKYGFIEAIDYSDSEQGPKEVRCYMVHHLGMSLLALDNALNNNILQERFHNIPEIKAVEILLKERIPENIVFDRDIDIKKVTKKPLEKEEFVPRIFGDEQRENPEVLLLSNGVYSTMIANNGSGYSKKDDMTVYRWKGDSTADSSGMFFYIKNLNSNDFWSATFEPCKDYGEESAIEFTLDKARFERKDGNISTKYEVSLATEDNVEIRKITLKNNGEKQRTLEITSYLEVTLQSFEGDAVHPSFSNLFISTEYDEEAKALIGNRRPRAAGAVTHYIFHSIATNSELDGDLTYETSRLNFIGRNRNLKDPEVMDNDAPLQNTVGTVLDPIMSIRSRVTIQPLEEKTIYYLTGVAESKEEILNLTYKYKEVSVIEKTEDAYNYSNQLELKHIGIRSAQANIYQSLASYILYLHSGRKNREDFIKNISMNQENLWSYGISGDLPIILLVIYGEEDIDLLRQVINMHYYFRNKGIKTDLIIYNEEEVSYEEPLQKDIISTVKNSLERENINKAGGIFIHNKATMDENIRNFIIGISKLYINAKEGTLSKQLVEAVSYDYNKNIYKDDSYTNRIKVNINESDYIRNNAKHKHDGNNLAEENVILDGFNNQSNINNTETNIDEVSIDGSANVSDEDMNNSIILENVANTETLEEKEENLDFFNGYGGFDKNDKSYVIKLKDYENTPAPWINVISNKDFGFHISEVGSSYTWYGNSRENKITPWSNDWVSDPTGEALYIRDNKLGAYFTITPMPIRDGGEYTIKHSFGYSTFTHSAYNIKGEMQVFCPKDEKVKLCKVKIKNLSDMDRDLSLFYYAQLVLGVYNYGSAKYITTSIKDNYIYAENPYSKYFGKQKAYLSIIDNKDGNNNSQSFTGDRKSFVGVGSDLGKPKALSMTSLNNVSGSIYDPCLATQLNISLKSNEEREIVVLLGEEEEESLIKEKINNYRNLDNVYSALENVKDYWSNFLGNIQVKTPDASMDYLLNGWLMYQTLSCRYLSRTAFYQSGGAYGFRDQLQDSMSIGILDSSITREQILRSASRQYLEGDVQHWWHPVINSGIRTRFSDDLLWLPYVTAEYINSTGDYSILEEEAPYLEDEPLREGEDERYTIVNQSSKSGSIYEHCLKAIDIALKFGRHNIPLMGSGDWNDGMSTVGNKGEGESIWVGWFLYKILDNFKEICKFKNDNSKEEDYIKMQEFIRENLEKNAWDGGWYRRAYFDNGTPLGSRENDECKIDSLAQSWSIISKAGKEARTIEAMEAVDKYLVDKNHGLIKLLAPPFDKSSLEPGYIKGYVAGVRENGGQYTHAAVWVILALTKLNLGDKAWKYYNMINPINHSNTELEARRYKVEPYVMAADVYIKEPHGGRGGWSWYTGASGWMYKVGLEDILGLKKLGDKGYEIIPCVPDSWKEYEIKINNKDENYNIKIKRAEGNEEKGILINGKRSEDNIIPRNKGNLEVVVLI</sequence>
<feature type="domain" description="Glycosyl hydrolase 94 supersandwich" evidence="4">
    <location>
        <begin position="1531"/>
        <end position="1810"/>
    </location>
</feature>
<feature type="transmembrane region" description="Helical" evidence="3">
    <location>
        <begin position="852"/>
        <end position="871"/>
    </location>
</feature>
<dbReference type="InterPro" id="IPR019282">
    <property type="entry name" value="Glycoamylase-like_cons_dom"/>
</dbReference>
<feature type="transmembrane region" description="Helical" evidence="3">
    <location>
        <begin position="819"/>
        <end position="840"/>
    </location>
</feature>
<dbReference type="PANTHER" id="PTHR37469:SF2">
    <property type="entry name" value="CELLOBIONIC ACID PHOSPHORYLASE"/>
    <property type="match status" value="1"/>
</dbReference>
<evidence type="ECO:0000259" key="4">
    <source>
        <dbReference type="Pfam" id="PF06165"/>
    </source>
</evidence>
<dbReference type="InterPro" id="IPR037824">
    <property type="entry name" value="GH94N_2_NdvB"/>
</dbReference>
<dbReference type="PANTHER" id="PTHR37469">
    <property type="entry name" value="CELLOBIONIC ACID PHOSPHORYLASE-RELATED"/>
    <property type="match status" value="1"/>
</dbReference>
<reference evidence="7 8" key="1">
    <citation type="submission" date="2019-04" db="EMBL/GenBank/DDBJ databases">
        <title>Microbes associate with the intestines of laboratory mice.</title>
        <authorList>
            <person name="Navarre W."/>
            <person name="Wong E."/>
            <person name="Huang K."/>
            <person name="Tropini C."/>
            <person name="Ng K."/>
            <person name="Yu B."/>
        </authorList>
    </citation>
    <scope>NUCLEOTIDE SEQUENCE [LARGE SCALE GENOMIC DNA]</scope>
    <source>
        <strain evidence="7 8">NM50_B9-20</strain>
    </source>
</reference>
<dbReference type="InterPro" id="IPR037018">
    <property type="entry name" value="GH65_N"/>
</dbReference>
<dbReference type="Proteomes" id="UP000306888">
    <property type="component" value="Unassembled WGS sequence"/>
</dbReference>
<dbReference type="InterPro" id="IPR008928">
    <property type="entry name" value="6-hairpin_glycosidase_sf"/>
</dbReference>
<evidence type="ECO:0000259" key="5">
    <source>
        <dbReference type="Pfam" id="PF10091"/>
    </source>
</evidence>
<evidence type="ECO:0000259" key="6">
    <source>
        <dbReference type="Pfam" id="PF17167"/>
    </source>
</evidence>
<dbReference type="Pfam" id="PF17167">
    <property type="entry name" value="Glyco_hydro_94"/>
    <property type="match status" value="1"/>
</dbReference>
<feature type="domain" description="Glycoamylase-like" evidence="5">
    <location>
        <begin position="1285"/>
        <end position="1494"/>
    </location>
</feature>
<dbReference type="GO" id="GO:0016757">
    <property type="term" value="F:glycosyltransferase activity"/>
    <property type="evidence" value="ECO:0007669"/>
    <property type="project" value="UniProtKB-KW"/>
</dbReference>
<comment type="caution">
    <text evidence="7">The sequence shown here is derived from an EMBL/GenBank/DDBJ whole genome shotgun (WGS) entry which is preliminary data.</text>
</comment>
<keyword evidence="3" id="KW-1133">Transmembrane helix</keyword>
<dbReference type="Gene3D" id="2.70.98.40">
    <property type="entry name" value="Glycoside hydrolase, family 65, N-terminal domain"/>
    <property type="match status" value="2"/>
</dbReference>
<evidence type="ECO:0000256" key="3">
    <source>
        <dbReference type="SAM" id="Phobius"/>
    </source>
</evidence>
<dbReference type="SUPFAM" id="SSF48208">
    <property type="entry name" value="Six-hairpin glycosidases"/>
    <property type="match status" value="1"/>
</dbReference>
<keyword evidence="3" id="KW-0472">Membrane</keyword>
<keyword evidence="8" id="KW-1185">Reference proteome</keyword>
<dbReference type="OrthoDB" id="9769991at2"/>
<dbReference type="Gene3D" id="2.60.420.10">
    <property type="entry name" value="Maltose phosphorylase, domain 3"/>
    <property type="match status" value="1"/>
</dbReference>
<dbReference type="InterPro" id="IPR012341">
    <property type="entry name" value="6hp_glycosidase-like_sf"/>
</dbReference>
<dbReference type="InterPro" id="IPR011013">
    <property type="entry name" value="Gal_mutarotase_sf_dom"/>
</dbReference>
<dbReference type="InterPro" id="IPR037820">
    <property type="entry name" value="GH94N_NdvB"/>
</dbReference>
<dbReference type="EMBL" id="SRYR01000003">
    <property type="protein sequence ID" value="TGY42278.1"/>
    <property type="molecule type" value="Genomic_DNA"/>
</dbReference>